<dbReference type="InterPro" id="IPR000477">
    <property type="entry name" value="RT_dom"/>
</dbReference>
<feature type="domain" description="Reverse transcriptase" evidence="1">
    <location>
        <begin position="68"/>
        <end position="179"/>
    </location>
</feature>
<dbReference type="Proteomes" id="UP000499080">
    <property type="component" value="Unassembled WGS sequence"/>
</dbReference>
<dbReference type="EMBL" id="BGPR01003199">
    <property type="protein sequence ID" value="GBM84965.1"/>
    <property type="molecule type" value="Genomic_DNA"/>
</dbReference>
<dbReference type="OrthoDB" id="411871at2759"/>
<organism evidence="2 3">
    <name type="scientific">Araneus ventricosus</name>
    <name type="common">Orbweaver spider</name>
    <name type="synonym">Epeira ventricosa</name>
    <dbReference type="NCBI Taxonomy" id="182803"/>
    <lineage>
        <taxon>Eukaryota</taxon>
        <taxon>Metazoa</taxon>
        <taxon>Ecdysozoa</taxon>
        <taxon>Arthropoda</taxon>
        <taxon>Chelicerata</taxon>
        <taxon>Arachnida</taxon>
        <taxon>Araneae</taxon>
        <taxon>Araneomorphae</taxon>
        <taxon>Entelegynae</taxon>
        <taxon>Araneoidea</taxon>
        <taxon>Araneidae</taxon>
        <taxon>Araneus</taxon>
    </lineage>
</organism>
<dbReference type="Pfam" id="PF00078">
    <property type="entry name" value="RVT_1"/>
    <property type="match status" value="1"/>
</dbReference>
<name>A0A4Y2J4V6_ARAVE</name>
<reference evidence="2 3" key="1">
    <citation type="journal article" date="2019" name="Sci. Rep.">
        <title>Orb-weaving spider Araneus ventricosus genome elucidates the spidroin gene catalogue.</title>
        <authorList>
            <person name="Kono N."/>
            <person name="Nakamura H."/>
            <person name="Ohtoshi R."/>
            <person name="Moran D.A.P."/>
            <person name="Shinohara A."/>
            <person name="Yoshida Y."/>
            <person name="Fujiwara M."/>
            <person name="Mori M."/>
            <person name="Tomita M."/>
            <person name="Arakawa K."/>
        </authorList>
    </citation>
    <scope>NUCLEOTIDE SEQUENCE [LARGE SCALE GENOMIC DNA]</scope>
</reference>
<accession>A0A4Y2J4V6</accession>
<gene>
    <name evidence="2" type="ORF">AVEN_120226_1</name>
</gene>
<evidence type="ECO:0000313" key="3">
    <source>
        <dbReference type="Proteomes" id="UP000499080"/>
    </source>
</evidence>
<dbReference type="GO" id="GO:0071897">
    <property type="term" value="P:DNA biosynthetic process"/>
    <property type="evidence" value="ECO:0007669"/>
    <property type="project" value="UniProtKB-ARBA"/>
</dbReference>
<protein>
    <recommendedName>
        <fullName evidence="1">Reverse transcriptase domain-containing protein</fullName>
    </recommendedName>
</protein>
<evidence type="ECO:0000313" key="2">
    <source>
        <dbReference type="EMBL" id="GBM84965.1"/>
    </source>
</evidence>
<dbReference type="InterPro" id="IPR043502">
    <property type="entry name" value="DNA/RNA_pol_sf"/>
</dbReference>
<dbReference type="SUPFAM" id="SSF56672">
    <property type="entry name" value="DNA/RNA polymerases"/>
    <property type="match status" value="1"/>
</dbReference>
<keyword evidence="3" id="KW-1185">Reference proteome</keyword>
<evidence type="ECO:0000259" key="1">
    <source>
        <dbReference type="Pfam" id="PF00078"/>
    </source>
</evidence>
<comment type="caution">
    <text evidence="2">The sequence shown here is derived from an EMBL/GenBank/DDBJ whole genome shotgun (WGS) entry which is preliminary data.</text>
</comment>
<proteinExistence type="predicted"/>
<dbReference type="AlphaFoldDB" id="A0A4Y2J4V6"/>
<sequence>MTATAIASSTEAGVLVAHHFHFQPLQKEVRTIIGRGSQSPTITIPTGESSSCLLIQQQLISIETPYQRLNYHLERLNKISDNQSGFRERRSKELAIRHLIQKIIEGQKKNPHVMVLSIDIKGTFDNIQHFSIVYYLDNSNCSQNISTIFRNLLLYRKIILNSSERPAIIKSEDVLPTGFLQWSSPLELSRKRNSAGNLARKHSHTSFRR</sequence>